<dbReference type="InterPro" id="IPR049577">
    <property type="entry name" value="GMPP_N"/>
</dbReference>
<evidence type="ECO:0000256" key="2">
    <source>
        <dbReference type="ARBA" id="ARBA00012387"/>
    </source>
</evidence>
<organism evidence="9 10">
    <name type="scientific">Nonlabens marinus S1-08</name>
    <dbReference type="NCBI Taxonomy" id="1454201"/>
    <lineage>
        <taxon>Bacteria</taxon>
        <taxon>Pseudomonadati</taxon>
        <taxon>Bacteroidota</taxon>
        <taxon>Flavobacteriia</taxon>
        <taxon>Flavobacteriales</taxon>
        <taxon>Flavobacteriaceae</taxon>
        <taxon>Nonlabens</taxon>
    </lineage>
</organism>
<dbReference type="SUPFAM" id="SSF53448">
    <property type="entry name" value="Nucleotide-diphospho-sugar transferases"/>
    <property type="match status" value="1"/>
</dbReference>
<dbReference type="Proteomes" id="UP000031760">
    <property type="component" value="Chromosome"/>
</dbReference>
<evidence type="ECO:0000256" key="6">
    <source>
        <dbReference type="ARBA" id="ARBA00023134"/>
    </source>
</evidence>
<name>W8VT60_9FLAO</name>
<evidence type="ECO:0000256" key="3">
    <source>
        <dbReference type="ARBA" id="ARBA00022679"/>
    </source>
</evidence>
<gene>
    <name evidence="9" type="ORF">NMS_2781</name>
</gene>
<keyword evidence="4 9" id="KW-0548">Nucleotidyltransferase</keyword>
<dbReference type="Gene3D" id="3.90.550.10">
    <property type="entry name" value="Spore Coat Polysaccharide Biosynthesis Protein SpsA, Chain A"/>
    <property type="match status" value="1"/>
</dbReference>
<dbReference type="EC" id="2.7.7.13" evidence="2"/>
<keyword evidence="5" id="KW-0547">Nucleotide-binding</keyword>
<dbReference type="EMBL" id="AP014548">
    <property type="protein sequence ID" value="BAO56790.1"/>
    <property type="molecule type" value="Genomic_DNA"/>
</dbReference>
<proteinExistence type="inferred from homology"/>
<dbReference type="Pfam" id="PF00483">
    <property type="entry name" value="NTP_transferase"/>
    <property type="match status" value="1"/>
</dbReference>
<feature type="domain" description="Nucleotidyl transferase" evidence="8">
    <location>
        <begin position="10"/>
        <end position="289"/>
    </location>
</feature>
<dbReference type="GO" id="GO:0005525">
    <property type="term" value="F:GTP binding"/>
    <property type="evidence" value="ECO:0007669"/>
    <property type="project" value="UniProtKB-KW"/>
</dbReference>
<dbReference type="AlphaFoldDB" id="W8VT60"/>
<dbReference type="CDD" id="cd02509">
    <property type="entry name" value="GDP-M1P_Guanylyltransferase"/>
    <property type="match status" value="1"/>
</dbReference>
<sequence length="362" mass="40843">MEKSMSDKYAVIMAGGVGSRFWPVSRQSFPKQFHDMLGVGQSLLQTTFDRLKKQVPTENILILTNTDYIDLVQQQLPEILAENIVAEPAMRNTAPCILLAALKVQKKNPEARMIVAPSDSFIENDNQFQKDLTTAFQFCEDHPEALMTMGVEPDSPNTGFGYIEFQESEGSVKKVKQFREKPDLATAKKYVAEGNFLWNSGTFIWSVDAVISAFAKAETELYQLFQNGMQFYNEAGEQQFLEENYAKAKDISIDYAVMERSPDVYVLPVDFGWNDVGTWGSLYSRLDKTKDQNAIVNAQVTSRDASRNMIRTAKGKKVIVQGLKDYIIVDEEDVLMIIPIEADQEIKEIRKDAMDTYGDAIG</sequence>
<evidence type="ECO:0000256" key="5">
    <source>
        <dbReference type="ARBA" id="ARBA00022741"/>
    </source>
</evidence>
<dbReference type="InterPro" id="IPR051161">
    <property type="entry name" value="Mannose-6P_isomerase_type2"/>
</dbReference>
<evidence type="ECO:0000259" key="8">
    <source>
        <dbReference type="Pfam" id="PF00483"/>
    </source>
</evidence>
<evidence type="ECO:0000313" key="10">
    <source>
        <dbReference type="Proteomes" id="UP000031760"/>
    </source>
</evidence>
<evidence type="ECO:0000256" key="7">
    <source>
        <dbReference type="ARBA" id="ARBA00047343"/>
    </source>
</evidence>
<dbReference type="SUPFAM" id="SSF159283">
    <property type="entry name" value="Guanosine diphospho-D-mannose pyrophosphorylase/mannose-6-phosphate isomerase linker domain"/>
    <property type="match status" value="1"/>
</dbReference>
<dbReference type="HOGENOM" id="CLU_035527_0_1_10"/>
<evidence type="ECO:0000256" key="1">
    <source>
        <dbReference type="ARBA" id="ARBA00006115"/>
    </source>
</evidence>
<dbReference type="FunFam" id="3.90.550.10:FF:000046">
    <property type="entry name" value="Mannose-1-phosphate guanylyltransferase (GDP)"/>
    <property type="match status" value="1"/>
</dbReference>
<evidence type="ECO:0000256" key="4">
    <source>
        <dbReference type="ARBA" id="ARBA00022695"/>
    </source>
</evidence>
<dbReference type="InterPro" id="IPR029044">
    <property type="entry name" value="Nucleotide-diphossugar_trans"/>
</dbReference>
<keyword evidence="3 9" id="KW-0808">Transferase</keyword>
<dbReference type="OrthoDB" id="9806359at2"/>
<dbReference type="PANTHER" id="PTHR46390:SF1">
    <property type="entry name" value="MANNOSE-1-PHOSPHATE GUANYLYLTRANSFERASE"/>
    <property type="match status" value="1"/>
</dbReference>
<keyword evidence="6" id="KW-0342">GTP-binding</keyword>
<dbReference type="PANTHER" id="PTHR46390">
    <property type="entry name" value="MANNOSE-1-PHOSPHATE GUANYLYLTRANSFERASE"/>
    <property type="match status" value="1"/>
</dbReference>
<keyword evidence="10" id="KW-1185">Reference proteome</keyword>
<comment type="similarity">
    <text evidence="1">Belongs to the mannose-6-phosphate isomerase type 2 family.</text>
</comment>
<comment type="catalytic activity">
    <reaction evidence="7">
        <text>alpha-D-mannose 1-phosphate + GTP + H(+) = GDP-alpha-D-mannose + diphosphate</text>
        <dbReference type="Rhea" id="RHEA:15229"/>
        <dbReference type="ChEBI" id="CHEBI:15378"/>
        <dbReference type="ChEBI" id="CHEBI:33019"/>
        <dbReference type="ChEBI" id="CHEBI:37565"/>
        <dbReference type="ChEBI" id="CHEBI:57527"/>
        <dbReference type="ChEBI" id="CHEBI:58409"/>
        <dbReference type="EC" id="2.7.7.13"/>
    </reaction>
</comment>
<evidence type="ECO:0000313" key="9">
    <source>
        <dbReference type="EMBL" id="BAO56790.1"/>
    </source>
</evidence>
<dbReference type="InterPro" id="IPR005835">
    <property type="entry name" value="NTP_transferase_dom"/>
</dbReference>
<protein>
    <recommendedName>
        <fullName evidence="2">mannose-1-phosphate guanylyltransferase</fullName>
        <ecNumber evidence="2">2.7.7.13</ecNumber>
    </recommendedName>
</protein>
<reference evidence="9 10" key="1">
    <citation type="journal article" date="2014" name="Proc. Natl. Acad. Sci. U.S.A.">
        <title>Functional characterization of flavobacteria rhodopsins reveals a unique class of light-driven chloride pump in bacteria.</title>
        <authorList>
            <person name="Yoshizawa S."/>
            <person name="Kumagai Y."/>
            <person name="Kim H."/>
            <person name="Ogura Y."/>
            <person name="Hayashi T."/>
            <person name="Iwasaki W."/>
            <person name="DeLong E.F."/>
            <person name="Kogure K."/>
        </authorList>
    </citation>
    <scope>NUCLEOTIDE SEQUENCE [LARGE SCALE GENOMIC DNA]</scope>
    <source>
        <strain evidence="9 10">S1-08</strain>
    </source>
</reference>
<accession>W8VT60</accession>
<dbReference type="KEGG" id="nmf:NMS_2781"/>
<dbReference type="STRING" id="1454201.NMS_2781"/>
<dbReference type="GO" id="GO:0009298">
    <property type="term" value="P:GDP-mannose biosynthetic process"/>
    <property type="evidence" value="ECO:0007669"/>
    <property type="project" value="TreeGrafter"/>
</dbReference>
<dbReference type="GO" id="GO:0004475">
    <property type="term" value="F:mannose-1-phosphate guanylyltransferase (GTP) activity"/>
    <property type="evidence" value="ECO:0007669"/>
    <property type="project" value="UniProtKB-EC"/>
</dbReference>